<feature type="compositionally biased region" description="Basic and acidic residues" evidence="1">
    <location>
        <begin position="220"/>
        <end position="231"/>
    </location>
</feature>
<proteinExistence type="predicted"/>
<keyword evidence="2" id="KW-1133">Transmembrane helix</keyword>
<dbReference type="EMBL" id="SGPL01000251">
    <property type="protein sequence ID" value="THH14774.1"/>
    <property type="molecule type" value="Genomic_DNA"/>
</dbReference>
<feature type="transmembrane region" description="Helical" evidence="2">
    <location>
        <begin position="12"/>
        <end position="35"/>
    </location>
</feature>
<evidence type="ECO:0000313" key="4">
    <source>
        <dbReference type="Proteomes" id="UP000310158"/>
    </source>
</evidence>
<dbReference type="OrthoDB" id="2560085at2759"/>
<dbReference type="AlphaFoldDB" id="A0A4S4LQZ9"/>
<comment type="caution">
    <text evidence="3">The sequence shown here is derived from an EMBL/GenBank/DDBJ whole genome shotgun (WGS) entry which is preliminary data.</text>
</comment>
<sequence length="231" mass="25336">MPSLVVPMKLARLVALALSHAFGVIGGSVGLNGLIKGNQSKSRLRRSLPQGVTVDINTNGIRRPCPSLFLLFLHPFIRLRTSPFQMSTILAWSSRPCVPSSRSSLLPFFLLTLYYPGKRPTDRAPLSTRTLPAQSIALGFCSAKITAFVQGVQLPASVVGTAQQALGATSIYKHMNYLRLVAIIPWFTLLFSSIASVVLFMAARRRTTETPFEETMQETTLEKEDVKISEA</sequence>
<keyword evidence="2" id="KW-0812">Transmembrane</keyword>
<accession>A0A4S4LQZ9</accession>
<evidence type="ECO:0000256" key="2">
    <source>
        <dbReference type="SAM" id="Phobius"/>
    </source>
</evidence>
<organism evidence="3 4">
    <name type="scientific">Bondarzewia mesenterica</name>
    <dbReference type="NCBI Taxonomy" id="1095465"/>
    <lineage>
        <taxon>Eukaryota</taxon>
        <taxon>Fungi</taxon>
        <taxon>Dikarya</taxon>
        <taxon>Basidiomycota</taxon>
        <taxon>Agaricomycotina</taxon>
        <taxon>Agaricomycetes</taxon>
        <taxon>Russulales</taxon>
        <taxon>Bondarzewiaceae</taxon>
        <taxon>Bondarzewia</taxon>
    </lineage>
</organism>
<dbReference type="Proteomes" id="UP000310158">
    <property type="component" value="Unassembled WGS sequence"/>
</dbReference>
<name>A0A4S4LQZ9_9AGAM</name>
<gene>
    <name evidence="3" type="ORF">EW146_g5605</name>
</gene>
<keyword evidence="4" id="KW-1185">Reference proteome</keyword>
<evidence type="ECO:0000313" key="3">
    <source>
        <dbReference type="EMBL" id="THH14774.1"/>
    </source>
</evidence>
<feature type="region of interest" description="Disordered" evidence="1">
    <location>
        <begin position="211"/>
        <end position="231"/>
    </location>
</feature>
<evidence type="ECO:0000256" key="1">
    <source>
        <dbReference type="SAM" id="MobiDB-lite"/>
    </source>
</evidence>
<protein>
    <submittedName>
        <fullName evidence="3">Uncharacterized protein</fullName>
    </submittedName>
</protein>
<keyword evidence="2" id="KW-0472">Membrane</keyword>
<reference evidence="3 4" key="1">
    <citation type="submission" date="2019-02" db="EMBL/GenBank/DDBJ databases">
        <title>Genome sequencing of the rare red list fungi Bondarzewia mesenterica.</title>
        <authorList>
            <person name="Buettner E."/>
            <person name="Kellner H."/>
        </authorList>
    </citation>
    <scope>NUCLEOTIDE SEQUENCE [LARGE SCALE GENOMIC DNA]</scope>
    <source>
        <strain evidence="3 4">DSM 108281</strain>
    </source>
</reference>
<feature type="transmembrane region" description="Helical" evidence="2">
    <location>
        <begin position="180"/>
        <end position="203"/>
    </location>
</feature>